<keyword evidence="1" id="KW-1133">Transmembrane helix</keyword>
<evidence type="ECO:0000313" key="2">
    <source>
        <dbReference type="EMBL" id="QOK23599.1"/>
    </source>
</evidence>
<evidence type="ECO:0000313" key="3">
    <source>
        <dbReference type="Proteomes" id="UP000593998"/>
    </source>
</evidence>
<sequence length="47" mass="4925">MTTTAIIMLIVAILVIWGGLALAIANLATRGDSASADVAEFEVHRDL</sequence>
<dbReference type="Proteomes" id="UP000593998">
    <property type="component" value="Chromosome"/>
</dbReference>
<gene>
    <name evidence="2" type="ORF">IGS73_04130</name>
</gene>
<proteinExistence type="predicted"/>
<dbReference type="NCBIfam" id="NF033493">
    <property type="entry name" value="MetS_like_NSS"/>
    <property type="match status" value="1"/>
</dbReference>
<protein>
    <submittedName>
        <fullName evidence="2">Methionine/alanine import family NSS transporter small subunit</fullName>
    </submittedName>
</protein>
<organism evidence="2 3">
    <name type="scientific">Janibacter indicus</name>
    <dbReference type="NCBI Taxonomy" id="857417"/>
    <lineage>
        <taxon>Bacteria</taxon>
        <taxon>Bacillati</taxon>
        <taxon>Actinomycetota</taxon>
        <taxon>Actinomycetes</taxon>
        <taxon>Micrococcales</taxon>
        <taxon>Intrasporangiaceae</taxon>
        <taxon>Janibacter</taxon>
    </lineage>
</organism>
<dbReference type="InterPro" id="IPR031596">
    <property type="entry name" value="MaAIMP_sms"/>
</dbReference>
<dbReference type="AlphaFoldDB" id="A0A7L9J2R2"/>
<name>A0A7L9J2R2_9MICO</name>
<dbReference type="Pfam" id="PF16951">
    <property type="entry name" value="MaAIMP_sms"/>
    <property type="match status" value="1"/>
</dbReference>
<dbReference type="EMBL" id="CP062789">
    <property type="protein sequence ID" value="QOK23599.1"/>
    <property type="molecule type" value="Genomic_DNA"/>
</dbReference>
<reference evidence="2 3" key="1">
    <citation type="submission" date="2020-10" db="EMBL/GenBank/DDBJ databases">
        <title>Janibacter indicus TT2 genome sequence.</title>
        <authorList>
            <person name="Lee K."/>
            <person name="Ganzorig M."/>
        </authorList>
    </citation>
    <scope>NUCLEOTIDE SEQUENCE [LARGE SCALE GENOMIC DNA]</scope>
    <source>
        <strain evidence="2 3">TT2</strain>
    </source>
</reference>
<feature type="transmembrane region" description="Helical" evidence="1">
    <location>
        <begin position="6"/>
        <end position="25"/>
    </location>
</feature>
<evidence type="ECO:0000256" key="1">
    <source>
        <dbReference type="SAM" id="Phobius"/>
    </source>
</evidence>
<keyword evidence="1" id="KW-0812">Transmembrane</keyword>
<keyword evidence="1" id="KW-0472">Membrane</keyword>
<dbReference type="RefSeq" id="WP_192911612.1">
    <property type="nucleotide sequence ID" value="NZ_CP062789.1"/>
</dbReference>
<accession>A0A7L9J2R2</accession>